<dbReference type="Proteomes" id="UP000036471">
    <property type="component" value="Unassembled WGS sequence"/>
</dbReference>
<reference evidence="1 2" key="1">
    <citation type="submission" date="2014-11" db="EMBL/GenBank/DDBJ databases">
        <title>Comparative genomics of Methylobacterium species.</title>
        <authorList>
            <person name="Chaudhry V."/>
            <person name="Patil P.B."/>
        </authorList>
    </citation>
    <scope>NUCLEOTIDE SEQUENCE [LARGE SCALE GENOMIC DNA]</scope>
    <source>
        <strain evidence="1 2">SE3.6</strain>
    </source>
</reference>
<dbReference type="InterPro" id="IPR027417">
    <property type="entry name" value="P-loop_NTPase"/>
</dbReference>
<organism evidence="1 2">
    <name type="scientific">Methylobacterium indicum</name>
    <dbReference type="NCBI Taxonomy" id="1775910"/>
    <lineage>
        <taxon>Bacteria</taxon>
        <taxon>Pseudomonadati</taxon>
        <taxon>Pseudomonadota</taxon>
        <taxon>Alphaproteobacteria</taxon>
        <taxon>Hyphomicrobiales</taxon>
        <taxon>Methylobacteriaceae</taxon>
        <taxon>Methylobacterium</taxon>
    </lineage>
</organism>
<dbReference type="EMBL" id="JTHG01000310">
    <property type="protein sequence ID" value="KMO13786.1"/>
    <property type="molecule type" value="Genomic_DNA"/>
</dbReference>
<feature type="non-terminal residue" evidence="1">
    <location>
        <position position="1"/>
    </location>
</feature>
<gene>
    <name evidence="1" type="ORF">QR79_26685</name>
</gene>
<comment type="caution">
    <text evidence="1">The sequence shown here is derived from an EMBL/GenBank/DDBJ whole genome shotgun (WGS) entry which is preliminary data.</text>
</comment>
<dbReference type="Gene3D" id="3.40.50.300">
    <property type="entry name" value="P-loop containing nucleotide triphosphate hydrolases"/>
    <property type="match status" value="1"/>
</dbReference>
<accession>A0ABR5GVJ9</accession>
<proteinExistence type="predicted"/>
<evidence type="ECO:0000313" key="1">
    <source>
        <dbReference type="EMBL" id="KMO13786.1"/>
    </source>
</evidence>
<protein>
    <submittedName>
        <fullName evidence="1">Lipopolysaccharide biosynthesis protein</fullName>
    </submittedName>
</protein>
<name>A0ABR5GVJ9_9HYPH</name>
<evidence type="ECO:0000313" key="2">
    <source>
        <dbReference type="Proteomes" id="UP000036471"/>
    </source>
</evidence>
<dbReference type="SUPFAM" id="SSF52540">
    <property type="entry name" value="P-loop containing nucleoside triphosphate hydrolases"/>
    <property type="match status" value="1"/>
</dbReference>
<sequence length="162" mass="16705">LARSLGRAAALHGRALLVRLDGTADAHPGLTDLVAGRADFTAAIRREAGPRLNLIGRGRGEASALLDGGDALGLTFDALGEAYDWVIASLGDGFSAETRSMVSALGAWMDAVVIASNAEADDPRLVGLFDTAEAAGVPEVIVAQDRAPAEVPMPSYPLRRSA</sequence>
<keyword evidence="2" id="KW-1185">Reference proteome</keyword>